<evidence type="ECO:0000313" key="1">
    <source>
        <dbReference type="Proteomes" id="UP000790787"/>
    </source>
</evidence>
<dbReference type="Proteomes" id="UP000790787">
    <property type="component" value="Chromosome 9"/>
</dbReference>
<protein>
    <submittedName>
        <fullName evidence="2">Uncharacterized protein LOC142163977</fullName>
    </submittedName>
</protein>
<name>A0AC58RWZ0_TOBAC</name>
<reference evidence="1" key="1">
    <citation type="journal article" date="2014" name="Nat. Commun.">
        <title>The tobacco genome sequence and its comparison with those of tomato and potato.</title>
        <authorList>
            <person name="Sierro N."/>
            <person name="Battey J.N."/>
            <person name="Ouadi S."/>
            <person name="Bakaher N."/>
            <person name="Bovet L."/>
            <person name="Willig A."/>
            <person name="Goepfert S."/>
            <person name="Peitsch M.C."/>
            <person name="Ivanov N.V."/>
        </authorList>
    </citation>
    <scope>NUCLEOTIDE SEQUENCE [LARGE SCALE GENOMIC DNA]</scope>
</reference>
<keyword evidence="1" id="KW-1185">Reference proteome</keyword>
<reference evidence="2" key="2">
    <citation type="submission" date="2025-08" db="UniProtKB">
        <authorList>
            <consortium name="RefSeq"/>
        </authorList>
    </citation>
    <scope>IDENTIFICATION</scope>
    <source>
        <tissue evidence="2">Leaf</tissue>
    </source>
</reference>
<proteinExistence type="predicted"/>
<dbReference type="RefSeq" id="XP_075077238.1">
    <property type="nucleotide sequence ID" value="XM_075221137.1"/>
</dbReference>
<evidence type="ECO:0000313" key="2">
    <source>
        <dbReference type="RefSeq" id="XP_075077238.1"/>
    </source>
</evidence>
<gene>
    <name evidence="2" type="primary">LOC142163977</name>
</gene>
<sequence>MAKTQIDYLLLRRCDRGLCKDCKVIPSETLATQHRLLVMDVDTMIKRKNKVVRGRPRIRLGALMKDIDQELEGRLLAIRAWRSSRDASGMWKMTANCVREAAREVLGISKGYTGGHRGDWWWNIEAQGKVEEKKAAYQRLVESTDNEERKMKREKYKESRKVAKLAVKEAKNTTFGCLYEEIGDKGGDKKLFQLAKARERTARDLHLVRCMKDEKVRMLMEDTQIKRRWQTYFHKLLNEKADRDIVLGELEHSDSH</sequence>
<organism evidence="1 2">
    <name type="scientific">Nicotiana tabacum</name>
    <name type="common">Common tobacco</name>
    <dbReference type="NCBI Taxonomy" id="4097"/>
    <lineage>
        <taxon>Eukaryota</taxon>
        <taxon>Viridiplantae</taxon>
        <taxon>Streptophyta</taxon>
        <taxon>Embryophyta</taxon>
        <taxon>Tracheophyta</taxon>
        <taxon>Spermatophyta</taxon>
        <taxon>Magnoliopsida</taxon>
        <taxon>eudicotyledons</taxon>
        <taxon>Gunneridae</taxon>
        <taxon>Pentapetalae</taxon>
        <taxon>asterids</taxon>
        <taxon>lamiids</taxon>
        <taxon>Solanales</taxon>
        <taxon>Solanaceae</taxon>
        <taxon>Nicotianoideae</taxon>
        <taxon>Nicotianeae</taxon>
        <taxon>Nicotiana</taxon>
    </lineage>
</organism>
<accession>A0AC58RWZ0</accession>